<feature type="signal peptide" evidence="2">
    <location>
        <begin position="1"/>
        <end position="30"/>
    </location>
</feature>
<reference evidence="4 5" key="1">
    <citation type="submission" date="2016-08" db="EMBL/GenBank/DDBJ databases">
        <authorList>
            <person name="Seilhamer J.J."/>
        </authorList>
    </citation>
    <scope>NUCLEOTIDE SEQUENCE [LARGE SCALE GENOMIC DNA]</scope>
    <source>
        <strain evidence="4 5">CCBAU 10071</strain>
    </source>
</reference>
<feature type="transmembrane region" description="Helical" evidence="1">
    <location>
        <begin position="54"/>
        <end position="73"/>
    </location>
</feature>
<protein>
    <recommendedName>
        <fullName evidence="3">DUF305 domain-containing protein</fullName>
    </recommendedName>
</protein>
<feature type="transmembrane region" description="Helical" evidence="1">
    <location>
        <begin position="100"/>
        <end position="121"/>
    </location>
</feature>
<organism evidence="4 5">
    <name type="scientific">Bradyrhizobium yuanmingense</name>
    <dbReference type="NCBI Taxonomy" id="108015"/>
    <lineage>
        <taxon>Bacteria</taxon>
        <taxon>Pseudomonadati</taxon>
        <taxon>Pseudomonadota</taxon>
        <taxon>Alphaproteobacteria</taxon>
        <taxon>Hyphomicrobiales</taxon>
        <taxon>Nitrobacteraceae</taxon>
        <taxon>Bradyrhizobium</taxon>
    </lineage>
</organism>
<evidence type="ECO:0000313" key="4">
    <source>
        <dbReference type="EMBL" id="SCB31119.1"/>
    </source>
</evidence>
<sequence length="467" mass="51363">MNHPAPPRSSGCLLALIILASVAAPVPAHAHVKWFAPYIVGAPPQSIGATLTNVWFWTGIALVLAFFLASRAIEKSSAGETILLAMDRITDPLWMRLDDFVRVVIAAFFVAIFAVGGVYLTPDLKTPAEWVSWTQLLIAGLIFSRKTQPLAALGIIALWLLALRDYDVFHLLDYLALGVGVAAYLVLEASSNPEWRNHRFEALRWGVAIALMWSSLEKFAYPDWFYPLVQEKPFLTFGMPRDVFIPMAGVAEFTMGFGLIWTPLVRRLSAIALFIIFNAAVYPFGRTDLIGHALIMAVVVAIAADHSREVHFLPALKRRLAGVPAGLAAALVIFTTGYWGLHIAIYGLEGDIGTLAGERLTHTPNPEHPHGMHGAAAIGLTAPDAYRAAMDRMHGPMMRGITNADPDTAFVLGMIPHHQGAVDMAEIVLKFGKDSRNQHFAREIIDTQRREIGEMRTWLSQKNIPQP</sequence>
<dbReference type="EMBL" id="FMAE01000004">
    <property type="protein sequence ID" value="SCB31119.1"/>
    <property type="molecule type" value="Genomic_DNA"/>
</dbReference>
<feature type="transmembrane region" description="Helical" evidence="1">
    <location>
        <begin position="268"/>
        <end position="284"/>
    </location>
</feature>
<dbReference type="RefSeq" id="WP_225141693.1">
    <property type="nucleotide sequence ID" value="NZ_FMAE01000004.1"/>
</dbReference>
<keyword evidence="1" id="KW-1133">Transmembrane helix</keyword>
<dbReference type="PANTHER" id="PTHR36933">
    <property type="entry name" value="SLL0788 PROTEIN"/>
    <property type="match status" value="1"/>
</dbReference>
<feature type="transmembrane region" description="Helical" evidence="1">
    <location>
        <begin position="172"/>
        <end position="190"/>
    </location>
</feature>
<evidence type="ECO:0000313" key="5">
    <source>
        <dbReference type="Proteomes" id="UP000183174"/>
    </source>
</evidence>
<keyword evidence="1" id="KW-0812">Transmembrane</keyword>
<feature type="chain" id="PRO_5008684666" description="DUF305 domain-containing protein" evidence="2">
    <location>
        <begin position="31"/>
        <end position="467"/>
    </location>
</feature>
<feature type="transmembrane region" description="Helical" evidence="1">
    <location>
        <begin position="243"/>
        <end position="261"/>
    </location>
</feature>
<dbReference type="PANTHER" id="PTHR36933:SF1">
    <property type="entry name" value="SLL0788 PROTEIN"/>
    <property type="match status" value="1"/>
</dbReference>
<evidence type="ECO:0000256" key="2">
    <source>
        <dbReference type="SAM" id="SignalP"/>
    </source>
</evidence>
<proteinExistence type="predicted"/>
<evidence type="ECO:0000259" key="3">
    <source>
        <dbReference type="Pfam" id="PF03713"/>
    </source>
</evidence>
<feature type="domain" description="DUF305" evidence="3">
    <location>
        <begin position="407"/>
        <end position="463"/>
    </location>
</feature>
<dbReference type="AlphaFoldDB" id="A0A1C3VTQ3"/>
<dbReference type="InterPro" id="IPR005183">
    <property type="entry name" value="DUF305_CopM-like"/>
</dbReference>
<feature type="transmembrane region" description="Helical" evidence="1">
    <location>
        <begin position="290"/>
        <end position="308"/>
    </location>
</feature>
<gene>
    <name evidence="4" type="ORF">GA0061099_1004572</name>
</gene>
<dbReference type="Pfam" id="PF03713">
    <property type="entry name" value="DUF305"/>
    <property type="match status" value="1"/>
</dbReference>
<name>A0A1C3VTQ3_9BRAD</name>
<keyword evidence="1" id="KW-0472">Membrane</keyword>
<keyword evidence="2" id="KW-0732">Signal</keyword>
<dbReference type="InterPro" id="IPR012347">
    <property type="entry name" value="Ferritin-like"/>
</dbReference>
<feature type="transmembrane region" description="Helical" evidence="1">
    <location>
        <begin position="320"/>
        <end position="341"/>
    </location>
</feature>
<dbReference type="Proteomes" id="UP000183174">
    <property type="component" value="Unassembled WGS sequence"/>
</dbReference>
<evidence type="ECO:0000256" key="1">
    <source>
        <dbReference type="SAM" id="Phobius"/>
    </source>
</evidence>
<accession>A0A1C3VTQ3</accession>
<dbReference type="Gene3D" id="1.20.1260.10">
    <property type="match status" value="1"/>
</dbReference>
<feature type="transmembrane region" description="Helical" evidence="1">
    <location>
        <begin position="150"/>
        <end position="166"/>
    </location>
</feature>